<accession>A0A1E8F121</accession>
<dbReference type="PANTHER" id="PTHR43046">
    <property type="entry name" value="GDP-MANNOSE MANNOSYL HYDROLASE"/>
    <property type="match status" value="1"/>
</dbReference>
<reference evidence="6 7" key="1">
    <citation type="submission" date="2016-06" db="EMBL/GenBank/DDBJ databases">
        <title>Genome sequence of Clostridium acetireducens DSM 10703.</title>
        <authorList>
            <person name="Poehlein A."/>
            <person name="Fluechter S."/>
            <person name="Duerre P."/>
            <person name="Daniel R."/>
        </authorList>
    </citation>
    <scope>NUCLEOTIDE SEQUENCE [LARGE SCALE GENOMIC DNA]</scope>
    <source>
        <strain evidence="6 7">DSM 10703</strain>
    </source>
</reference>
<evidence type="ECO:0000256" key="1">
    <source>
        <dbReference type="ARBA" id="ARBA00001946"/>
    </source>
</evidence>
<evidence type="ECO:0000313" key="7">
    <source>
        <dbReference type="Proteomes" id="UP000175744"/>
    </source>
</evidence>
<dbReference type="Pfam" id="PF00293">
    <property type="entry name" value="NUDIX"/>
    <property type="match status" value="1"/>
</dbReference>
<evidence type="ECO:0000259" key="5">
    <source>
        <dbReference type="PROSITE" id="PS51462"/>
    </source>
</evidence>
<comment type="similarity">
    <text evidence="4">Belongs to the Nudix hydrolase family.</text>
</comment>
<dbReference type="EMBL" id="LZFO01000007">
    <property type="protein sequence ID" value="OFI06852.1"/>
    <property type="molecule type" value="Genomic_DNA"/>
</dbReference>
<dbReference type="PANTHER" id="PTHR43046:SF12">
    <property type="entry name" value="GDP-MANNOSE MANNOSYL HYDROLASE"/>
    <property type="match status" value="1"/>
</dbReference>
<dbReference type="SUPFAM" id="SSF55811">
    <property type="entry name" value="Nudix"/>
    <property type="match status" value="1"/>
</dbReference>
<keyword evidence="7" id="KW-1185">Reference proteome</keyword>
<evidence type="ECO:0000313" key="6">
    <source>
        <dbReference type="EMBL" id="OFI06852.1"/>
    </source>
</evidence>
<dbReference type="InterPro" id="IPR000086">
    <property type="entry name" value="NUDIX_hydrolase_dom"/>
</dbReference>
<dbReference type="Proteomes" id="UP000175744">
    <property type="component" value="Unassembled WGS sequence"/>
</dbReference>
<dbReference type="PRINTS" id="PR00502">
    <property type="entry name" value="NUDIXFAMILY"/>
</dbReference>
<dbReference type="PROSITE" id="PS00893">
    <property type="entry name" value="NUDIX_BOX"/>
    <property type="match status" value="1"/>
</dbReference>
<keyword evidence="2 4" id="KW-0378">Hydrolase</keyword>
<dbReference type="OrthoDB" id="9787476at2"/>
<dbReference type="Gene3D" id="3.90.79.10">
    <property type="entry name" value="Nucleoside Triphosphate Pyrophosphohydrolase"/>
    <property type="match status" value="1"/>
</dbReference>
<dbReference type="RefSeq" id="WP_070109608.1">
    <property type="nucleotide sequence ID" value="NZ_LZFO01000007.1"/>
</dbReference>
<dbReference type="AlphaFoldDB" id="A0A1E8F121"/>
<dbReference type="InterPro" id="IPR015797">
    <property type="entry name" value="NUDIX_hydrolase-like_dom_sf"/>
</dbReference>
<sequence length="257" mass="30302">MIKRFSRSQIIILEKSKYILVKHWAKKENRYFWGIPGGGREEGESDEEAAIREAKEETGLDIKLLPIKMVAKPPFKNSMYDRMVTFLAYPVKGEAKIGYDPEEELTKYYELVELKWQDFYSDEGVPEATTSLIKYFRDIIKSDKVVKVKYALLYSIEYNKIKYFLLPKSNSKNAFILPNIKSVSNYNINCKESLGVFLKEENKNIYCVEVVPAFLKNTKYVLKKYSCFEYKDICDIKIDRFVKKSIEYLHKTHFDFI</sequence>
<feature type="domain" description="Nudix hydrolase" evidence="5">
    <location>
        <begin position="2"/>
        <end position="140"/>
    </location>
</feature>
<proteinExistence type="inferred from homology"/>
<dbReference type="InterPro" id="IPR020084">
    <property type="entry name" value="NUDIX_hydrolase_CS"/>
</dbReference>
<name>A0A1E8F121_9CLOT</name>
<organism evidence="6 7">
    <name type="scientific">Clostridium acetireducens DSM 10703</name>
    <dbReference type="NCBI Taxonomy" id="1121290"/>
    <lineage>
        <taxon>Bacteria</taxon>
        <taxon>Bacillati</taxon>
        <taxon>Bacillota</taxon>
        <taxon>Clostridia</taxon>
        <taxon>Eubacteriales</taxon>
        <taxon>Clostridiaceae</taxon>
        <taxon>Clostridium</taxon>
    </lineage>
</organism>
<comment type="cofactor">
    <cofactor evidence="1">
        <name>Mg(2+)</name>
        <dbReference type="ChEBI" id="CHEBI:18420"/>
    </cofactor>
</comment>
<evidence type="ECO:0000256" key="2">
    <source>
        <dbReference type="ARBA" id="ARBA00022801"/>
    </source>
</evidence>
<keyword evidence="3" id="KW-0460">Magnesium</keyword>
<protein>
    <submittedName>
        <fullName evidence="6">RNA pyrophosphohydrolase</fullName>
    </submittedName>
</protein>
<gene>
    <name evidence="6" type="primary">rppH</name>
    <name evidence="6" type="ORF">CLOACE_06450</name>
</gene>
<dbReference type="InterPro" id="IPR020476">
    <property type="entry name" value="Nudix_hydrolase"/>
</dbReference>
<dbReference type="STRING" id="1121290.CLAOCE_06450"/>
<comment type="caution">
    <text evidence="6">The sequence shown here is derived from an EMBL/GenBank/DDBJ whole genome shotgun (WGS) entry which is preliminary data.</text>
</comment>
<evidence type="ECO:0000256" key="3">
    <source>
        <dbReference type="ARBA" id="ARBA00022842"/>
    </source>
</evidence>
<dbReference type="PROSITE" id="PS51462">
    <property type="entry name" value="NUDIX"/>
    <property type="match status" value="1"/>
</dbReference>
<evidence type="ECO:0000256" key="4">
    <source>
        <dbReference type="RuleBase" id="RU003476"/>
    </source>
</evidence>
<dbReference type="GO" id="GO:0016787">
    <property type="term" value="F:hydrolase activity"/>
    <property type="evidence" value="ECO:0007669"/>
    <property type="project" value="UniProtKB-KW"/>
</dbReference>
<dbReference type="CDD" id="cd02883">
    <property type="entry name" value="NUDIX_Hydrolase"/>
    <property type="match status" value="1"/>
</dbReference>